<protein>
    <submittedName>
        <fullName evidence="4">FAD-dependent oxidoreductase</fullName>
    </submittedName>
</protein>
<name>A0ABP7S3V0_9BURK</name>
<feature type="domain" description="FAD dependent oxidoreductase" evidence="3">
    <location>
        <begin position="52"/>
        <end position="406"/>
    </location>
</feature>
<comment type="caution">
    <text evidence="4">The sequence shown here is derived from an EMBL/GenBank/DDBJ whole genome shotgun (WGS) entry which is preliminary data.</text>
</comment>
<reference evidence="5" key="1">
    <citation type="journal article" date="2019" name="Int. J. Syst. Evol. Microbiol.">
        <title>The Global Catalogue of Microorganisms (GCM) 10K type strain sequencing project: providing services to taxonomists for standard genome sequencing and annotation.</title>
        <authorList>
            <consortium name="The Broad Institute Genomics Platform"/>
            <consortium name="The Broad Institute Genome Sequencing Center for Infectious Disease"/>
            <person name="Wu L."/>
            <person name="Ma J."/>
        </authorList>
    </citation>
    <scope>NUCLEOTIDE SEQUENCE [LARGE SCALE GENOMIC DNA]</scope>
    <source>
        <strain evidence="5">JCM 17561</strain>
    </source>
</reference>
<keyword evidence="5" id="KW-1185">Reference proteome</keyword>
<dbReference type="Pfam" id="PF01266">
    <property type="entry name" value="DAO"/>
    <property type="match status" value="1"/>
</dbReference>
<evidence type="ECO:0000313" key="5">
    <source>
        <dbReference type="Proteomes" id="UP001501627"/>
    </source>
</evidence>
<keyword evidence="1" id="KW-0560">Oxidoreductase</keyword>
<gene>
    <name evidence="4" type="ORF">GCM10022279_32650</name>
</gene>
<dbReference type="PANTHER" id="PTHR13847:SF281">
    <property type="entry name" value="FAD DEPENDENT OXIDOREDUCTASE DOMAIN-CONTAINING PROTEIN"/>
    <property type="match status" value="1"/>
</dbReference>
<proteinExistence type="predicted"/>
<evidence type="ECO:0000256" key="2">
    <source>
        <dbReference type="SAM" id="MobiDB-lite"/>
    </source>
</evidence>
<dbReference type="Gene3D" id="3.50.50.60">
    <property type="entry name" value="FAD/NAD(P)-binding domain"/>
    <property type="match status" value="1"/>
</dbReference>
<feature type="region of interest" description="Disordered" evidence="2">
    <location>
        <begin position="1"/>
        <end position="24"/>
    </location>
</feature>
<organism evidence="4 5">
    <name type="scientific">Comamonas faecalis</name>
    <dbReference type="NCBI Taxonomy" id="1387849"/>
    <lineage>
        <taxon>Bacteria</taxon>
        <taxon>Pseudomonadati</taxon>
        <taxon>Pseudomonadota</taxon>
        <taxon>Betaproteobacteria</taxon>
        <taxon>Burkholderiales</taxon>
        <taxon>Comamonadaceae</taxon>
        <taxon>Comamonas</taxon>
    </lineage>
</organism>
<dbReference type="InterPro" id="IPR006076">
    <property type="entry name" value="FAD-dep_OxRdtase"/>
</dbReference>
<dbReference type="PANTHER" id="PTHR13847">
    <property type="entry name" value="SARCOSINE DEHYDROGENASE-RELATED"/>
    <property type="match status" value="1"/>
</dbReference>
<evidence type="ECO:0000259" key="3">
    <source>
        <dbReference type="Pfam" id="PF01266"/>
    </source>
</evidence>
<dbReference type="SUPFAM" id="SSF51905">
    <property type="entry name" value="FAD/NAD(P)-binding domain"/>
    <property type="match status" value="1"/>
</dbReference>
<evidence type="ECO:0000313" key="4">
    <source>
        <dbReference type="EMBL" id="GAA4006112.1"/>
    </source>
</evidence>
<dbReference type="RefSeq" id="WP_103046098.1">
    <property type="nucleotide sequence ID" value="NZ_BAABBP010000049.1"/>
</dbReference>
<dbReference type="InterPro" id="IPR036188">
    <property type="entry name" value="FAD/NAD-bd_sf"/>
</dbReference>
<dbReference type="Proteomes" id="UP001501627">
    <property type="component" value="Unassembled WGS sequence"/>
</dbReference>
<evidence type="ECO:0000256" key="1">
    <source>
        <dbReference type="ARBA" id="ARBA00023002"/>
    </source>
</evidence>
<dbReference type="EMBL" id="BAABBP010000049">
    <property type="protein sequence ID" value="GAA4006112.1"/>
    <property type="molecule type" value="Genomic_DNA"/>
</dbReference>
<dbReference type="Gene3D" id="3.30.9.10">
    <property type="entry name" value="D-Amino Acid Oxidase, subunit A, domain 2"/>
    <property type="match status" value="1"/>
</dbReference>
<feature type="compositionally biased region" description="Basic and acidic residues" evidence="2">
    <location>
        <begin position="1"/>
        <end position="10"/>
    </location>
</feature>
<sequence length="455" mass="49575">MEKTLERPLPRGDAAATKAEYESGKPPIHCSGWTTVRPHQRYGALQQDIHADVAVIGAGLAGSSVALHLAQLGASVALIEARQPGDGASGRNAGHVQPFLDHLEYLKDWPNAGQDFIQMFIEQRNIVFDLCEKYRIDADALKSGMVEAALKPQKSLAAKARHWRSMGYAVEELDATGMRKILGTGAYQYGLHWSEGGRVNPYLLTNGMVAAAAGLGAKVFGDSPVLQCHRDGALWRVATAQGSVRAGKVIICTSGHDGNGFFPGLAATSYPLVACAVATRPVPKEVLDSINPTRAAVTQFPTGLYPIVMDGSNRMISATIPHPGRASEGAVYFNYFLNYLHKTFPQTRDVDIQMESYWTGVTASSSHVYHADYPNIFQLDDGVMALSNLGTWGNIMGPLLGRHLAQVVYADRPQDLLLPWLTPQSRTVRHPDWFSFKVRRFMLPAARLVDKLGLA</sequence>
<accession>A0ABP7S3V0</accession>